<dbReference type="PANTHER" id="PTHR42760:SF133">
    <property type="entry name" value="3-OXOACYL-[ACYL-CARRIER-PROTEIN] REDUCTASE"/>
    <property type="match status" value="1"/>
</dbReference>
<evidence type="ECO:0000256" key="3">
    <source>
        <dbReference type="ARBA" id="ARBA00023027"/>
    </source>
</evidence>
<dbReference type="Proteomes" id="UP001501598">
    <property type="component" value="Unassembled WGS sequence"/>
</dbReference>
<dbReference type="NCBIfam" id="NF009467">
    <property type="entry name" value="PRK12826.1-3"/>
    <property type="match status" value="1"/>
</dbReference>
<keyword evidence="3" id="KW-0520">NAD</keyword>
<sequence length="272" mass="28439">MAERMQDKVALITGAARGQGRSHALAFAQEGADVIAVDIAGPIRNLPYPHATAEDLASTVAQVEAFDRRIVPIEADVRNLDILRERVRAAVNELGGLDVVVANAGICIPAAWDAVTEEVFRDTLDVNTVGAWNTVMASAPHLIKRGGGSIVLVSSVAGLKVVPFMVNYTASKFAVTGMGKAFAAELGMHGIRVNTVHPGGVPTPMTAEGTTMQIIADAARLNPRIAGMMGDFLPVDGQEPEDISAAVLFLASDDSRNVTGQALAVDAGATQY</sequence>
<dbReference type="PANTHER" id="PTHR42760">
    <property type="entry name" value="SHORT-CHAIN DEHYDROGENASES/REDUCTASES FAMILY MEMBER"/>
    <property type="match status" value="1"/>
</dbReference>
<dbReference type="NCBIfam" id="TIGR03971">
    <property type="entry name" value="SDR_subfam_1"/>
    <property type="match status" value="1"/>
</dbReference>
<dbReference type="PRINTS" id="PR00080">
    <property type="entry name" value="SDRFAMILY"/>
</dbReference>
<evidence type="ECO:0000313" key="6">
    <source>
        <dbReference type="Proteomes" id="UP001501598"/>
    </source>
</evidence>
<organism evidence="5 6">
    <name type="scientific">Pseudonocardia xishanensis</name>
    <dbReference type="NCBI Taxonomy" id="630995"/>
    <lineage>
        <taxon>Bacteria</taxon>
        <taxon>Bacillati</taxon>
        <taxon>Actinomycetota</taxon>
        <taxon>Actinomycetes</taxon>
        <taxon>Pseudonocardiales</taxon>
        <taxon>Pseudonocardiaceae</taxon>
        <taxon>Pseudonocardia</taxon>
    </lineage>
</organism>
<dbReference type="InterPro" id="IPR036291">
    <property type="entry name" value="NAD(P)-bd_dom_sf"/>
</dbReference>
<accession>A0ABP8RZT8</accession>
<comment type="caution">
    <text evidence="5">The sequence shown here is derived from an EMBL/GenBank/DDBJ whole genome shotgun (WGS) entry which is preliminary data.</text>
</comment>
<dbReference type="InterPro" id="IPR002347">
    <property type="entry name" value="SDR_fam"/>
</dbReference>
<proteinExistence type="inferred from homology"/>
<dbReference type="PRINTS" id="PR00081">
    <property type="entry name" value="GDHRDH"/>
</dbReference>
<name>A0ABP8RZT8_9PSEU</name>
<comment type="similarity">
    <text evidence="1 4">Belongs to the short-chain dehydrogenases/reductases (SDR) family.</text>
</comment>
<evidence type="ECO:0000256" key="4">
    <source>
        <dbReference type="RuleBase" id="RU000363"/>
    </source>
</evidence>
<dbReference type="InterPro" id="IPR020904">
    <property type="entry name" value="Sc_DH/Rdtase_CS"/>
</dbReference>
<reference evidence="6" key="1">
    <citation type="journal article" date="2019" name="Int. J. Syst. Evol. Microbiol.">
        <title>The Global Catalogue of Microorganisms (GCM) 10K type strain sequencing project: providing services to taxonomists for standard genome sequencing and annotation.</title>
        <authorList>
            <consortium name="The Broad Institute Genomics Platform"/>
            <consortium name="The Broad Institute Genome Sequencing Center for Infectious Disease"/>
            <person name="Wu L."/>
            <person name="Ma J."/>
        </authorList>
    </citation>
    <scope>NUCLEOTIDE SEQUENCE [LARGE SCALE GENOMIC DNA]</scope>
    <source>
        <strain evidence="6">JCM 17906</strain>
    </source>
</reference>
<dbReference type="Pfam" id="PF00106">
    <property type="entry name" value="adh_short"/>
    <property type="match status" value="1"/>
</dbReference>
<dbReference type="PROSITE" id="PS00061">
    <property type="entry name" value="ADH_SHORT"/>
    <property type="match status" value="1"/>
</dbReference>
<evidence type="ECO:0000313" key="5">
    <source>
        <dbReference type="EMBL" id="GAA4554629.1"/>
    </source>
</evidence>
<gene>
    <name evidence="5" type="ORF">GCM10023175_52990</name>
</gene>
<evidence type="ECO:0000256" key="2">
    <source>
        <dbReference type="ARBA" id="ARBA00023002"/>
    </source>
</evidence>
<evidence type="ECO:0000256" key="1">
    <source>
        <dbReference type="ARBA" id="ARBA00006484"/>
    </source>
</evidence>
<dbReference type="InterPro" id="IPR023985">
    <property type="entry name" value="SDR_subfam_1"/>
</dbReference>
<protein>
    <submittedName>
        <fullName evidence="5">Mycofactocin-coupled SDR family oxidoreductase</fullName>
    </submittedName>
</protein>
<dbReference type="CDD" id="cd05233">
    <property type="entry name" value="SDR_c"/>
    <property type="match status" value="1"/>
</dbReference>
<dbReference type="EMBL" id="BAABGT010000083">
    <property type="protein sequence ID" value="GAA4554629.1"/>
    <property type="molecule type" value="Genomic_DNA"/>
</dbReference>
<keyword evidence="6" id="KW-1185">Reference proteome</keyword>
<dbReference type="Gene3D" id="3.40.50.720">
    <property type="entry name" value="NAD(P)-binding Rossmann-like Domain"/>
    <property type="match status" value="1"/>
</dbReference>
<keyword evidence="2" id="KW-0560">Oxidoreductase</keyword>
<dbReference type="SUPFAM" id="SSF51735">
    <property type="entry name" value="NAD(P)-binding Rossmann-fold domains"/>
    <property type="match status" value="1"/>
</dbReference>